<dbReference type="PROSITE" id="PS51533">
    <property type="entry name" value="ADD"/>
    <property type="match status" value="1"/>
</dbReference>
<dbReference type="InterPro" id="IPR050390">
    <property type="entry name" value="C5-Methyltransferase"/>
</dbReference>
<keyword evidence="4" id="KW-0862">Zinc</keyword>
<keyword evidence="5" id="KW-0539">Nucleus</keyword>
<organism evidence="8 9">
    <name type="scientific">Merluccius polli</name>
    <name type="common">Benguela hake</name>
    <name type="synonym">Merluccius cadenati</name>
    <dbReference type="NCBI Taxonomy" id="89951"/>
    <lineage>
        <taxon>Eukaryota</taxon>
        <taxon>Metazoa</taxon>
        <taxon>Chordata</taxon>
        <taxon>Craniata</taxon>
        <taxon>Vertebrata</taxon>
        <taxon>Euteleostomi</taxon>
        <taxon>Actinopterygii</taxon>
        <taxon>Neopterygii</taxon>
        <taxon>Teleostei</taxon>
        <taxon>Neoteleostei</taxon>
        <taxon>Acanthomorphata</taxon>
        <taxon>Zeiogadaria</taxon>
        <taxon>Gadariae</taxon>
        <taxon>Gadiformes</taxon>
        <taxon>Gadoidei</taxon>
        <taxon>Merlucciidae</taxon>
        <taxon>Merluccius</taxon>
    </lineage>
</organism>
<evidence type="ECO:0000256" key="5">
    <source>
        <dbReference type="ARBA" id="ARBA00023242"/>
    </source>
</evidence>
<evidence type="ECO:0000256" key="3">
    <source>
        <dbReference type="ARBA" id="ARBA00022771"/>
    </source>
</evidence>
<feature type="compositionally biased region" description="Acidic residues" evidence="6">
    <location>
        <begin position="84"/>
        <end position="100"/>
    </location>
</feature>
<dbReference type="GO" id="GO:0000122">
    <property type="term" value="P:negative regulation of transcription by RNA polymerase II"/>
    <property type="evidence" value="ECO:0007669"/>
    <property type="project" value="TreeGrafter"/>
</dbReference>
<name>A0AA47P6V5_MERPO</name>
<dbReference type="InterPro" id="IPR049554">
    <property type="entry name" value="DNMT3_ADD_PHD"/>
</dbReference>
<feature type="region of interest" description="Disordered" evidence="6">
    <location>
        <begin position="30"/>
        <end position="131"/>
    </location>
</feature>
<dbReference type="EMBL" id="JAOPHQ010000858">
    <property type="protein sequence ID" value="KAK0153246.1"/>
    <property type="molecule type" value="Genomic_DNA"/>
</dbReference>
<evidence type="ECO:0000256" key="1">
    <source>
        <dbReference type="ARBA" id="ARBA00004123"/>
    </source>
</evidence>
<dbReference type="Gene3D" id="2.30.30.140">
    <property type="match status" value="1"/>
</dbReference>
<dbReference type="PANTHER" id="PTHR23068:SF53">
    <property type="entry name" value="DNA (CYTOSINE-5-)-METHYLTRANSFERASE"/>
    <property type="match status" value="1"/>
</dbReference>
<comment type="caution">
    <text evidence="8">The sequence shown here is derived from an EMBL/GenBank/DDBJ whole genome shotgun (WGS) entry which is preliminary data.</text>
</comment>
<dbReference type="GO" id="GO:0051718">
    <property type="term" value="F:DNA (cytosine-5-)-methyltransferase activity, acting on CpG substrates"/>
    <property type="evidence" value="ECO:0007669"/>
    <property type="project" value="TreeGrafter"/>
</dbReference>
<dbReference type="GO" id="GO:0003677">
    <property type="term" value="F:DNA binding"/>
    <property type="evidence" value="ECO:0007669"/>
    <property type="project" value="TreeGrafter"/>
</dbReference>
<dbReference type="SUPFAM" id="SSF63748">
    <property type="entry name" value="Tudor/PWWP/MBT"/>
    <property type="match status" value="1"/>
</dbReference>
<dbReference type="Pfam" id="PF21255">
    <property type="entry name" value="DNMT3_ADD_GATA1-like"/>
    <property type="match status" value="1"/>
</dbReference>
<keyword evidence="9" id="KW-1185">Reference proteome</keyword>
<keyword evidence="2" id="KW-0479">Metal-binding</keyword>
<keyword evidence="3" id="KW-0863">Zinc-finger</keyword>
<dbReference type="AlphaFoldDB" id="A0AA47P6V5"/>
<gene>
    <name evidence="8" type="primary">DNMT3A_1</name>
    <name evidence="8" type="ORF">N1851_005074</name>
</gene>
<feature type="compositionally biased region" description="Polar residues" evidence="6">
    <location>
        <begin position="337"/>
        <end position="349"/>
    </location>
</feature>
<feature type="compositionally biased region" description="Acidic residues" evidence="6">
    <location>
        <begin position="42"/>
        <end position="58"/>
    </location>
</feature>
<evidence type="ECO:0000256" key="4">
    <source>
        <dbReference type="ARBA" id="ARBA00022833"/>
    </source>
</evidence>
<feature type="domain" description="PHD-type" evidence="7">
    <location>
        <begin position="434"/>
        <end position="566"/>
    </location>
</feature>
<proteinExistence type="predicted"/>
<feature type="region of interest" description="Disordered" evidence="6">
    <location>
        <begin position="602"/>
        <end position="624"/>
    </location>
</feature>
<dbReference type="Gene3D" id="1.10.720.50">
    <property type="entry name" value="PWWP, helical domain"/>
    <property type="match status" value="1"/>
</dbReference>
<dbReference type="PANTHER" id="PTHR23068">
    <property type="entry name" value="DNA CYTOSINE-5- -METHYLTRANSFERASE 3-RELATED"/>
    <property type="match status" value="1"/>
</dbReference>
<feature type="compositionally biased region" description="Basic and acidic residues" evidence="6">
    <location>
        <begin position="358"/>
        <end position="379"/>
    </location>
</feature>
<dbReference type="Pfam" id="PF17980">
    <property type="entry name" value="ADD_DNMT3"/>
    <property type="match status" value="1"/>
</dbReference>
<evidence type="ECO:0000259" key="7">
    <source>
        <dbReference type="PROSITE" id="PS51533"/>
    </source>
</evidence>
<feature type="compositionally biased region" description="Gly residues" evidence="6">
    <location>
        <begin position="608"/>
        <end position="624"/>
    </location>
</feature>
<dbReference type="Proteomes" id="UP001174136">
    <property type="component" value="Unassembled WGS sequence"/>
</dbReference>
<accession>A0AA47P6V5</accession>
<comment type="subcellular location">
    <subcellularLocation>
        <location evidence="1">Nucleus</location>
    </subcellularLocation>
</comment>
<feature type="compositionally biased region" description="Basic residues" evidence="6">
    <location>
        <begin position="304"/>
        <end position="313"/>
    </location>
</feature>
<evidence type="ECO:0000256" key="6">
    <source>
        <dbReference type="SAM" id="MobiDB-lite"/>
    </source>
</evidence>
<evidence type="ECO:0000313" key="8">
    <source>
        <dbReference type="EMBL" id="KAK0153246.1"/>
    </source>
</evidence>
<dbReference type="GO" id="GO:0005634">
    <property type="term" value="C:nucleus"/>
    <property type="evidence" value="ECO:0007669"/>
    <property type="project" value="UniProtKB-SubCell"/>
</dbReference>
<reference evidence="8" key="1">
    <citation type="journal article" date="2023" name="Front. Mar. Sci.">
        <title>A new Merluccius polli reference genome to investigate the effects of global change in West African waters.</title>
        <authorList>
            <person name="Mateo J.L."/>
            <person name="Blanco-Fernandez C."/>
            <person name="Garcia-Vazquez E."/>
            <person name="Machado-Schiaffino G."/>
        </authorList>
    </citation>
    <scope>NUCLEOTIDE SEQUENCE</scope>
    <source>
        <strain evidence="8">C29</strain>
        <tissue evidence="8">Fin</tissue>
    </source>
</reference>
<dbReference type="InterPro" id="IPR025766">
    <property type="entry name" value="ADD"/>
</dbReference>
<sequence>MINRILSFKVCGLTVAADGSEDHLIHRFKEGEPCASGPELVDVGEEEEEEGDDEEECNNELVFRSSFSTAPVHRLDSPQKDSGTEEEEEEEEEDNFESDATDNSSDVLDITEDSDVTSTLGPRRNVTGSPPCVYITLMESDEDGDDTISIEEDTISFTEDTTPPEDDVGPWVGELVLGSRNHLPLWPGIVRARGRASTAPRLGLVEWYGGDGTYTEVNLQSLQPCTDFNQCYCDDAFSTKAKYRTAIFQFLQEAAGRCRKKFSPKDPKELLVHMLDWAFHGFQPTGPPTGSKQPAPPDDEKQTRKLRKKKKKPQLLLPRNKRQTQMSTVSRWLEEVSPSQSQEDASTTPGKGKKRHWGKEGEGGGLERTKDGSGEEGTAHSKGLKKRPSLLNEFEKSLPADFMPTDKKKALITKEAVDVYIQPDQKDRETTICRIREEGLDIEVFCLCCGTADVDTSHPLFKGSLCPKCKDNFTETLYHYDEDGYQSYCTICCYGLEVILCGNDSCCRSFCLNCLDILVGPGTFDSLKEMDPWICYLCQPLAAHGALEPREDWSIRVQEFFANNSGMSPIASTRPFLPTYGDPSEFCHFLMASEQVCRDGRGKEEQVGGDGWSYGEQVGGDGQG</sequence>
<dbReference type="InterPro" id="IPR040552">
    <property type="entry name" value="DNMT3_ADD_GATA1-like"/>
</dbReference>
<evidence type="ECO:0000313" key="9">
    <source>
        <dbReference type="Proteomes" id="UP001174136"/>
    </source>
</evidence>
<feature type="region of interest" description="Disordered" evidence="6">
    <location>
        <begin position="282"/>
        <end position="390"/>
    </location>
</feature>
<dbReference type="GO" id="GO:0008270">
    <property type="term" value="F:zinc ion binding"/>
    <property type="evidence" value="ECO:0007669"/>
    <property type="project" value="UniProtKB-KW"/>
</dbReference>
<evidence type="ECO:0000256" key="2">
    <source>
        <dbReference type="ARBA" id="ARBA00022723"/>
    </source>
</evidence>
<protein>
    <submittedName>
        <fullName evidence="8">DNA (Cytosine-5)-methyltransferase 3A</fullName>
    </submittedName>
</protein>
<feature type="compositionally biased region" description="Basic and acidic residues" evidence="6">
    <location>
        <begin position="73"/>
        <end position="83"/>
    </location>
</feature>